<keyword evidence="3" id="KW-1185">Reference proteome</keyword>
<evidence type="ECO:0000313" key="3">
    <source>
        <dbReference type="Proteomes" id="UP000054144"/>
    </source>
</evidence>
<evidence type="ECO:0000313" key="2">
    <source>
        <dbReference type="EMBL" id="KIY45006.1"/>
    </source>
</evidence>
<accession>A0A0D7A517</accession>
<feature type="region of interest" description="Disordered" evidence="1">
    <location>
        <begin position="756"/>
        <end position="858"/>
    </location>
</feature>
<feature type="region of interest" description="Disordered" evidence="1">
    <location>
        <begin position="704"/>
        <end position="723"/>
    </location>
</feature>
<evidence type="ECO:0000256" key="1">
    <source>
        <dbReference type="SAM" id="MobiDB-lite"/>
    </source>
</evidence>
<protein>
    <submittedName>
        <fullName evidence="2">Uncharacterized protein</fullName>
    </submittedName>
</protein>
<feature type="compositionally biased region" description="Basic residues" evidence="1">
    <location>
        <begin position="19"/>
        <end position="29"/>
    </location>
</feature>
<feature type="compositionally biased region" description="Low complexity" evidence="1">
    <location>
        <begin position="304"/>
        <end position="319"/>
    </location>
</feature>
<gene>
    <name evidence="2" type="ORF">FISHEDRAFT_61505</name>
</gene>
<feature type="region of interest" description="Disordered" evidence="1">
    <location>
        <begin position="96"/>
        <end position="157"/>
    </location>
</feature>
<feature type="region of interest" description="Disordered" evidence="1">
    <location>
        <begin position="528"/>
        <end position="563"/>
    </location>
</feature>
<feature type="compositionally biased region" description="Polar residues" evidence="1">
    <location>
        <begin position="756"/>
        <end position="766"/>
    </location>
</feature>
<feature type="compositionally biased region" description="Low complexity" evidence="1">
    <location>
        <begin position="377"/>
        <end position="392"/>
    </location>
</feature>
<dbReference type="OrthoDB" id="2507488at2759"/>
<organism evidence="2 3">
    <name type="scientific">Fistulina hepatica ATCC 64428</name>
    <dbReference type="NCBI Taxonomy" id="1128425"/>
    <lineage>
        <taxon>Eukaryota</taxon>
        <taxon>Fungi</taxon>
        <taxon>Dikarya</taxon>
        <taxon>Basidiomycota</taxon>
        <taxon>Agaricomycotina</taxon>
        <taxon>Agaricomycetes</taxon>
        <taxon>Agaricomycetidae</taxon>
        <taxon>Agaricales</taxon>
        <taxon>Fistulinaceae</taxon>
        <taxon>Fistulina</taxon>
    </lineage>
</organism>
<name>A0A0D7A517_9AGAR</name>
<feature type="compositionally biased region" description="Low complexity" evidence="1">
    <location>
        <begin position="824"/>
        <end position="833"/>
    </location>
</feature>
<feature type="compositionally biased region" description="Basic residues" evidence="1">
    <location>
        <begin position="538"/>
        <end position="548"/>
    </location>
</feature>
<feature type="region of interest" description="Disordered" evidence="1">
    <location>
        <begin position="959"/>
        <end position="1044"/>
    </location>
</feature>
<feature type="compositionally biased region" description="Basic and acidic residues" evidence="1">
    <location>
        <begin position="123"/>
        <end position="138"/>
    </location>
</feature>
<feature type="compositionally biased region" description="Polar residues" evidence="1">
    <location>
        <begin position="1016"/>
        <end position="1032"/>
    </location>
</feature>
<feature type="compositionally biased region" description="Polar residues" evidence="1">
    <location>
        <begin position="849"/>
        <end position="858"/>
    </location>
</feature>
<feature type="region of interest" description="Disordered" evidence="1">
    <location>
        <begin position="304"/>
        <end position="393"/>
    </location>
</feature>
<feature type="compositionally biased region" description="Low complexity" evidence="1">
    <location>
        <begin position="552"/>
        <end position="562"/>
    </location>
</feature>
<dbReference type="EMBL" id="KN882063">
    <property type="protein sequence ID" value="KIY45006.1"/>
    <property type="molecule type" value="Genomic_DNA"/>
</dbReference>
<dbReference type="Proteomes" id="UP000054144">
    <property type="component" value="Unassembled WGS sequence"/>
</dbReference>
<feature type="compositionally biased region" description="Pro residues" evidence="1">
    <location>
        <begin position="970"/>
        <end position="989"/>
    </location>
</feature>
<sequence>MPYDMPSPPFEVPEVSAPRRVKPLPKRRRTTPDGPDIRSNDAAHPIPPSAFPMEPLEGQMFFEPIHHILPPPIFPAVALPLVDLNDDQGQDYVDQLVQPGKSKKRKVPVNTPGSPGHDVASTDGRDDDVPSPSPDRDLSAGPTAPGSGGGTIAGGKDSAEDISLTVVRRRRTRMAAVTLAGLHHKELLKTRKRQLATVLGAVSSGDTLALDQALLATYPFALSPLDLDLERLHQPPRIHLSRRPKAYMARHASLRHPDQTKTFPTCEFTFKHESETAKRLIATKEEVAVLRSRFEQELARQASKAAQATAAGRGTTGTRSAKERRASKARTRRTDAPPVAAPRSVSSGGSKSKKKKRSALANASNPHHLRNYVPSRVPQAGNPNQAAAQVQNSLSPLPLRFLAAEVPPRRRRKNRPAPSSVAVVNPAEEWICAFCEYELFYGEDLEYRRAIRNRKKILRRRRRARERASAAASGHGVAPKVPEKNVVYDDGDREALFEKPHDQLPKQQEKWRKPGLASEVGEQAGARWGVKVSDKSRRHELHKARTRKQPLERPSLARSRSAALRRRSESNLLVPRWATACQSYRARVGQLLRIGYLVLGCQLPPAQTENGALACDTYTRASSQAVARRPFPALSLSSPHSFASVVAVGRYLYSLPPLVWGLPTFKVAIASALPLMAFDGRYEAPAARPVQQSYESYPFSYTTSSVAPGRSARSNSPSASMHGQSQYVNQYSAYESPVTHTLQQWNNSSTWSQYNTQPYAQPSATSLDVREPPAFTSGPGRPEPTNPLAVKYPPPRSYPSQAAGRPEESQTVDPHPIAPPAPSPYSAVPSPYATNGTSADDHVSPVPPSTATSATLSPQDAFDPEQLVAFYGGIVDKCNELRRNTTEVVAPRDVLDRMLSAATRGVQMLDVAPVKPEPPCPPPSIPSQQQYAITSYETSSQFEPPPSTRVFTPHTAATYPLSQKHSPSQVHPPPPQVHPLSHPHPPSPQAHPLSEQSQSEYRGAPPHSQFRPADAVTTSVSPPASAVTTPMTAQKEMEEIRNTSRAASVHGLFCDDDARMEKGSIRTTHVV</sequence>
<reference evidence="2 3" key="1">
    <citation type="journal article" date="2015" name="Fungal Genet. Biol.">
        <title>Evolution of novel wood decay mechanisms in Agaricales revealed by the genome sequences of Fistulina hepatica and Cylindrobasidium torrendii.</title>
        <authorList>
            <person name="Floudas D."/>
            <person name="Held B.W."/>
            <person name="Riley R."/>
            <person name="Nagy L.G."/>
            <person name="Koehler G."/>
            <person name="Ransdell A.S."/>
            <person name="Younus H."/>
            <person name="Chow J."/>
            <person name="Chiniquy J."/>
            <person name="Lipzen A."/>
            <person name="Tritt A."/>
            <person name="Sun H."/>
            <person name="Haridas S."/>
            <person name="LaButti K."/>
            <person name="Ohm R.A."/>
            <person name="Kues U."/>
            <person name="Blanchette R.A."/>
            <person name="Grigoriev I.V."/>
            <person name="Minto R.E."/>
            <person name="Hibbett D.S."/>
        </authorList>
    </citation>
    <scope>NUCLEOTIDE SEQUENCE [LARGE SCALE GENOMIC DNA]</scope>
    <source>
        <strain evidence="2 3">ATCC 64428</strain>
    </source>
</reference>
<feature type="compositionally biased region" description="Pro residues" evidence="1">
    <location>
        <begin position="1"/>
        <end position="11"/>
    </location>
</feature>
<dbReference type="AlphaFoldDB" id="A0A0D7A517"/>
<feature type="region of interest" description="Disordered" evidence="1">
    <location>
        <begin position="1"/>
        <end position="54"/>
    </location>
</feature>
<proteinExistence type="predicted"/>